<dbReference type="Gene3D" id="3.40.50.2000">
    <property type="entry name" value="Glycogen Phosphorylase B"/>
    <property type="match status" value="2"/>
</dbReference>
<evidence type="ECO:0000259" key="4">
    <source>
        <dbReference type="Pfam" id="PF13439"/>
    </source>
</evidence>
<name>A0ABP9P7E6_9ACTN</name>
<keyword evidence="2" id="KW-0808">Transferase</keyword>
<dbReference type="InterPro" id="IPR001296">
    <property type="entry name" value="Glyco_trans_1"/>
</dbReference>
<evidence type="ECO:0000313" key="6">
    <source>
        <dbReference type="Proteomes" id="UP001500221"/>
    </source>
</evidence>
<protein>
    <submittedName>
        <fullName evidence="5">Glycosyltransferase</fullName>
    </submittedName>
</protein>
<feature type="domain" description="Glycosyl transferase family 1" evidence="3">
    <location>
        <begin position="199"/>
        <end position="333"/>
    </location>
</feature>
<dbReference type="InterPro" id="IPR028098">
    <property type="entry name" value="Glyco_trans_4-like_N"/>
</dbReference>
<accession>A0ABP9P7E6</accession>
<organism evidence="5 6">
    <name type="scientific">Nocardioides marinquilinus</name>
    <dbReference type="NCBI Taxonomy" id="1210400"/>
    <lineage>
        <taxon>Bacteria</taxon>
        <taxon>Bacillati</taxon>
        <taxon>Actinomycetota</taxon>
        <taxon>Actinomycetes</taxon>
        <taxon>Propionibacteriales</taxon>
        <taxon>Nocardioidaceae</taxon>
        <taxon>Nocardioides</taxon>
    </lineage>
</organism>
<evidence type="ECO:0000256" key="2">
    <source>
        <dbReference type="ARBA" id="ARBA00022679"/>
    </source>
</evidence>
<gene>
    <name evidence="5" type="ORF">GCM10023340_04450</name>
</gene>
<dbReference type="InterPro" id="IPR050194">
    <property type="entry name" value="Glycosyltransferase_grp1"/>
</dbReference>
<keyword evidence="6" id="KW-1185">Reference proteome</keyword>
<dbReference type="SUPFAM" id="SSF53756">
    <property type="entry name" value="UDP-Glycosyltransferase/glycogen phosphorylase"/>
    <property type="match status" value="1"/>
</dbReference>
<dbReference type="PANTHER" id="PTHR45947">
    <property type="entry name" value="SULFOQUINOVOSYL TRANSFERASE SQD2"/>
    <property type="match status" value="1"/>
</dbReference>
<evidence type="ECO:0000313" key="5">
    <source>
        <dbReference type="EMBL" id="GAA5141910.1"/>
    </source>
</evidence>
<dbReference type="PANTHER" id="PTHR45947:SF3">
    <property type="entry name" value="SULFOQUINOVOSYL TRANSFERASE SQD2"/>
    <property type="match status" value="1"/>
</dbReference>
<comment type="caution">
    <text evidence="5">The sequence shown here is derived from an EMBL/GenBank/DDBJ whole genome shotgun (WGS) entry which is preliminary data.</text>
</comment>
<dbReference type="Pfam" id="PF13439">
    <property type="entry name" value="Glyco_transf_4"/>
    <property type="match status" value="1"/>
</dbReference>
<feature type="domain" description="Glycosyltransferase subfamily 4-like N-terminal" evidence="4">
    <location>
        <begin position="17"/>
        <end position="190"/>
    </location>
</feature>
<evidence type="ECO:0000259" key="3">
    <source>
        <dbReference type="Pfam" id="PF00534"/>
    </source>
</evidence>
<keyword evidence="1" id="KW-0328">Glycosyltransferase</keyword>
<reference evidence="6" key="1">
    <citation type="journal article" date="2019" name="Int. J. Syst. Evol. Microbiol.">
        <title>The Global Catalogue of Microorganisms (GCM) 10K type strain sequencing project: providing services to taxonomists for standard genome sequencing and annotation.</title>
        <authorList>
            <consortium name="The Broad Institute Genomics Platform"/>
            <consortium name="The Broad Institute Genome Sequencing Center for Infectious Disease"/>
            <person name="Wu L."/>
            <person name="Ma J."/>
        </authorList>
    </citation>
    <scope>NUCLEOTIDE SEQUENCE [LARGE SCALE GENOMIC DNA]</scope>
    <source>
        <strain evidence="6">JCM 18459</strain>
    </source>
</reference>
<dbReference type="EMBL" id="BAABKG010000001">
    <property type="protein sequence ID" value="GAA5141910.1"/>
    <property type="molecule type" value="Genomic_DNA"/>
</dbReference>
<sequence length="374" mass="39635">MSTPRVTVVHERLTEVAGSERVVEQVVAALPGSRVVVPIADPAARPAGLEGVEVSTGPLQRLYRGGGRYAHLLPLLPLAMRHADLGRPDAVVASHHAFALRVRPPDGVPMVGYVHSPARWIWDPAMLAGEVGGRVGETGLRAFAATQRRADRRAAQRPELLLANSSTVADRIRRWWHRDAEVLHPPVRTDLFTTDPATSREDFFLMAGRLVPYKRPEAAVRAARLAGVRLVVAGDGRAMAACRAEAGPGTELVGRVDDATMIDLMRRARALVFPGVEDFGIVPVEAMACGTPVVAQAAGGALDSVVEGVSGTLVESGDDGGGLAEALAAALGDFDDTRYDAAAVRRHAEGFGEQRFRDGVRSAVERVLGGSISG</sequence>
<evidence type="ECO:0000256" key="1">
    <source>
        <dbReference type="ARBA" id="ARBA00022676"/>
    </source>
</evidence>
<dbReference type="RefSeq" id="WP_345454098.1">
    <property type="nucleotide sequence ID" value="NZ_BAABKG010000001.1"/>
</dbReference>
<dbReference type="Pfam" id="PF00534">
    <property type="entry name" value="Glycos_transf_1"/>
    <property type="match status" value="1"/>
</dbReference>
<dbReference type="Proteomes" id="UP001500221">
    <property type="component" value="Unassembled WGS sequence"/>
</dbReference>
<proteinExistence type="predicted"/>